<evidence type="ECO:0008006" key="3">
    <source>
        <dbReference type="Google" id="ProtNLM"/>
    </source>
</evidence>
<reference evidence="1 2" key="1">
    <citation type="submission" date="2014-03" db="EMBL/GenBank/DDBJ databases">
        <title>Bradyrhizobium valentinum sp. nov., isolated from effective nodules of Lupinus mariae-josephae, a lupine endemic of basic-lime soils in Eastern Spain.</title>
        <authorList>
            <person name="Duran D."/>
            <person name="Rey L."/>
            <person name="Navarro A."/>
            <person name="Busquets A."/>
            <person name="Imperial J."/>
            <person name="Ruiz-Argueso T."/>
        </authorList>
    </citation>
    <scope>NUCLEOTIDE SEQUENCE [LARGE SCALE GENOMIC DNA]</scope>
    <source>
        <strain evidence="1 2">PAC68</strain>
    </source>
</reference>
<dbReference type="Proteomes" id="UP000050863">
    <property type="component" value="Unassembled WGS sequence"/>
</dbReference>
<evidence type="ECO:0000313" key="2">
    <source>
        <dbReference type="Proteomes" id="UP000050863"/>
    </source>
</evidence>
<dbReference type="AlphaFoldDB" id="A0A0R3MBJ0"/>
<dbReference type="EMBL" id="LLXZ01000012">
    <property type="protein sequence ID" value="KRR14598.1"/>
    <property type="molecule type" value="Genomic_DNA"/>
</dbReference>
<accession>A0A0R3MBJ0</accession>
<protein>
    <recommendedName>
        <fullName evidence="3">DUF5343 domain-containing protein</fullName>
    </recommendedName>
</protein>
<evidence type="ECO:0000313" key="1">
    <source>
        <dbReference type="EMBL" id="KRR14598.1"/>
    </source>
</evidence>
<proteinExistence type="predicted"/>
<keyword evidence="2" id="KW-1185">Reference proteome</keyword>
<dbReference type="Pfam" id="PF17278">
    <property type="entry name" value="DUF5343"/>
    <property type="match status" value="1"/>
</dbReference>
<gene>
    <name evidence="1" type="ORF">CQ12_10725</name>
</gene>
<name>A0A0R3MBJ0_9BRAD</name>
<dbReference type="RefSeq" id="WP_057833793.1">
    <property type="nucleotide sequence ID" value="NZ_LLXZ01000012.1"/>
</dbReference>
<dbReference type="STRING" id="280332.CQ12_10725"/>
<dbReference type="InterPro" id="IPR035235">
    <property type="entry name" value="DUF5343"/>
</dbReference>
<comment type="caution">
    <text evidence="1">The sequence shown here is derived from an EMBL/GenBank/DDBJ whole genome shotgun (WGS) entry which is preliminary data.</text>
</comment>
<organism evidence="1 2">
    <name type="scientific">Bradyrhizobium jicamae</name>
    <dbReference type="NCBI Taxonomy" id="280332"/>
    <lineage>
        <taxon>Bacteria</taxon>
        <taxon>Pseudomonadati</taxon>
        <taxon>Pseudomonadota</taxon>
        <taxon>Alphaproteobacteria</taxon>
        <taxon>Hyphomicrobiales</taxon>
        <taxon>Nitrobacteraceae</taxon>
        <taxon>Bradyrhizobium</taxon>
    </lineage>
</organism>
<dbReference type="OrthoDB" id="5186897at2"/>
<sequence>MCNLEQSIRTKEGCAVPAYPYVPSPEKVIALLKKIEGMGIPQKFTNKTLKSLGFTSSNDQRLLGVIKFIGLVDQSGGPAPLWSEYRRGPKTALAKAVRAAYSDLFQHFPNANERDAEALRTYFAASSSLGSVAVGQMVSTFKALCQLGDFSTSDGFEDNEIEPAVRVKEIPAARQAAINYSGAGELTVNINIQLQLPADATADTYDRFFEAMRKHLLAPA</sequence>